<evidence type="ECO:0000256" key="1">
    <source>
        <dbReference type="ARBA" id="ARBA00004651"/>
    </source>
</evidence>
<feature type="transmembrane region" description="Helical" evidence="6">
    <location>
        <begin position="370"/>
        <end position="389"/>
    </location>
</feature>
<proteinExistence type="predicted"/>
<sequence length="431" mass="46361">MSSPFDKIKGVFTARPTLKHVSTLVGGTLAGQVLAVVTAPIISRMYSPEEMGQYTLFISVFMTVVAVAGLRYDMAIVLPKSHANARVLRNTVSVIIGIVSLACTIVFFICGNALAKSMGQPGLGPWLALAGIAIFTLAQVNSYNYWFTRTLQYKAISINKVQMSGSTAILQIVFALVSFGGIAGLIVGHLLGQGGAMATLMYKGRAKAENEGEPSASAIQLLRRYKKMPLLNAPNGLVDSIRLNGINMLIGALYSANTVGQFGQAWRLMQAPVTLITGAISQVFFQRFSVTEPGKMEAAVKQSVKYSLLLGIIPFLLMALLAPWIFPWFLGSGWEQSGLIGRALVPWLFLNVATSPISTVFVVTERQQEMLGFAVVYMSTGLGSVWGFAKLGAGIVATVWGLSLFMSLALVGMILLTIRAARIYDREGTTK</sequence>
<keyword evidence="2" id="KW-1003">Cell membrane</keyword>
<feature type="transmembrane region" description="Helical" evidence="6">
    <location>
        <begin position="54"/>
        <end position="72"/>
    </location>
</feature>
<protein>
    <submittedName>
        <fullName evidence="7">Oligosaccharide flippase family protein</fullName>
    </submittedName>
</protein>
<feature type="transmembrane region" description="Helical" evidence="6">
    <location>
        <begin position="21"/>
        <end position="42"/>
    </location>
</feature>
<feature type="transmembrane region" description="Helical" evidence="6">
    <location>
        <begin position="346"/>
        <end position="363"/>
    </location>
</feature>
<dbReference type="EMBL" id="CP116394">
    <property type="protein sequence ID" value="WCE46728.1"/>
    <property type="molecule type" value="Genomic_DNA"/>
</dbReference>
<dbReference type="GO" id="GO:0005886">
    <property type="term" value="C:plasma membrane"/>
    <property type="evidence" value="ECO:0007669"/>
    <property type="project" value="UniProtKB-SubCell"/>
</dbReference>
<dbReference type="RefSeq" id="WP_004805976.1">
    <property type="nucleotide sequence ID" value="NZ_CP116394.1"/>
</dbReference>
<evidence type="ECO:0000256" key="5">
    <source>
        <dbReference type="ARBA" id="ARBA00023136"/>
    </source>
</evidence>
<feature type="transmembrane region" description="Helical" evidence="6">
    <location>
        <begin position="265"/>
        <end position="285"/>
    </location>
</feature>
<organism evidence="7 8">
    <name type="scientific">Winkia neuii subsp. anitrata</name>
    <dbReference type="NCBI Taxonomy" id="29318"/>
    <lineage>
        <taxon>Bacteria</taxon>
        <taxon>Bacillati</taxon>
        <taxon>Actinomycetota</taxon>
        <taxon>Actinomycetes</taxon>
        <taxon>Actinomycetales</taxon>
        <taxon>Actinomycetaceae</taxon>
        <taxon>Winkia</taxon>
    </lineage>
</organism>
<evidence type="ECO:0000256" key="4">
    <source>
        <dbReference type="ARBA" id="ARBA00022989"/>
    </source>
</evidence>
<feature type="transmembrane region" description="Helical" evidence="6">
    <location>
        <begin position="306"/>
        <end position="326"/>
    </location>
</feature>
<dbReference type="AlphaFoldDB" id="A0AB38XQW2"/>
<gene>
    <name evidence="7" type="ORF">PIG85_03535</name>
</gene>
<feature type="transmembrane region" description="Helical" evidence="6">
    <location>
        <begin position="92"/>
        <end position="114"/>
    </location>
</feature>
<evidence type="ECO:0000313" key="8">
    <source>
        <dbReference type="Proteomes" id="UP001211044"/>
    </source>
</evidence>
<dbReference type="PANTHER" id="PTHR30250:SF28">
    <property type="entry name" value="POLYSACCHARIDE BIOSYNTHESIS PROTEIN"/>
    <property type="match status" value="1"/>
</dbReference>
<dbReference type="Proteomes" id="UP001211044">
    <property type="component" value="Chromosome"/>
</dbReference>
<keyword evidence="4 6" id="KW-1133">Transmembrane helix</keyword>
<feature type="transmembrane region" description="Helical" evidence="6">
    <location>
        <begin position="395"/>
        <end position="416"/>
    </location>
</feature>
<evidence type="ECO:0000313" key="7">
    <source>
        <dbReference type="EMBL" id="WCE46728.1"/>
    </source>
</evidence>
<feature type="transmembrane region" description="Helical" evidence="6">
    <location>
        <begin position="168"/>
        <end position="191"/>
    </location>
</feature>
<evidence type="ECO:0000256" key="6">
    <source>
        <dbReference type="SAM" id="Phobius"/>
    </source>
</evidence>
<accession>A0AB38XQW2</accession>
<keyword evidence="3 6" id="KW-0812">Transmembrane</keyword>
<evidence type="ECO:0000256" key="2">
    <source>
        <dbReference type="ARBA" id="ARBA00022475"/>
    </source>
</evidence>
<dbReference type="InterPro" id="IPR050833">
    <property type="entry name" value="Poly_Biosynth_Transport"/>
</dbReference>
<evidence type="ECO:0000256" key="3">
    <source>
        <dbReference type="ARBA" id="ARBA00022692"/>
    </source>
</evidence>
<dbReference type="KEGG" id="wne:PIG85_03535"/>
<reference evidence="7" key="1">
    <citation type="submission" date="2023-01" db="EMBL/GenBank/DDBJ databases">
        <title>Comparative Genomic Analysis of the Clinically-Derived Winkia Strain NY0527 Provides Evidence into the Taxonomic Reassignment of Winkia neuii and Characterizes Their Virulence Traits.</title>
        <authorList>
            <person name="Cai X."/>
            <person name="Peng Y."/>
            <person name="Li M."/>
            <person name="Qiu Y."/>
            <person name="Wang Y."/>
            <person name="Xu L."/>
            <person name="Hou Q."/>
        </authorList>
    </citation>
    <scope>NUCLEOTIDE SEQUENCE</scope>
    <source>
        <strain evidence="7">NY0527</strain>
    </source>
</reference>
<dbReference type="PANTHER" id="PTHR30250">
    <property type="entry name" value="PST FAMILY PREDICTED COLANIC ACID TRANSPORTER"/>
    <property type="match status" value="1"/>
</dbReference>
<keyword evidence="5 6" id="KW-0472">Membrane</keyword>
<feature type="transmembrane region" description="Helical" evidence="6">
    <location>
        <begin position="126"/>
        <end position="147"/>
    </location>
</feature>
<name>A0AB38XQW2_9ACTO</name>
<comment type="subcellular location">
    <subcellularLocation>
        <location evidence="1">Cell membrane</location>
        <topology evidence="1">Multi-pass membrane protein</topology>
    </subcellularLocation>
</comment>
<dbReference type="Pfam" id="PF13440">
    <property type="entry name" value="Polysacc_synt_3"/>
    <property type="match status" value="1"/>
</dbReference>